<dbReference type="GO" id="GO:0016987">
    <property type="term" value="F:sigma factor activity"/>
    <property type="evidence" value="ECO:0007669"/>
    <property type="project" value="TreeGrafter"/>
</dbReference>
<dbReference type="SUPFAM" id="SSF54427">
    <property type="entry name" value="NTF2-like"/>
    <property type="match status" value="1"/>
</dbReference>
<proteinExistence type="predicted"/>
<dbReference type="PANTHER" id="PTHR30173:SF43">
    <property type="entry name" value="ECF RNA POLYMERASE SIGMA FACTOR SIGI-RELATED"/>
    <property type="match status" value="1"/>
</dbReference>
<comment type="caution">
    <text evidence="1">The sequence shown here is derived from an EMBL/GenBank/DDBJ whole genome shotgun (WGS) entry which is preliminary data.</text>
</comment>
<accession>A0A4R6K2F1</accession>
<evidence type="ECO:0000313" key="1">
    <source>
        <dbReference type="EMBL" id="TDO43410.1"/>
    </source>
</evidence>
<gene>
    <name evidence="1" type="ORF">EV643_118153</name>
</gene>
<evidence type="ECO:0000313" key="2">
    <source>
        <dbReference type="Proteomes" id="UP000295388"/>
    </source>
</evidence>
<dbReference type="OrthoDB" id="3298440at2"/>
<dbReference type="PANTHER" id="PTHR30173">
    <property type="entry name" value="SIGMA 19 FACTOR"/>
    <property type="match status" value="1"/>
</dbReference>
<protein>
    <submittedName>
        <fullName evidence="1">RNA polymerase sigma-70 factor (ECF subfamily)</fullName>
    </submittedName>
</protein>
<keyword evidence="2" id="KW-1185">Reference proteome</keyword>
<reference evidence="1 2" key="1">
    <citation type="submission" date="2019-03" db="EMBL/GenBank/DDBJ databases">
        <title>Genomic Encyclopedia of Type Strains, Phase III (KMG-III): the genomes of soil and plant-associated and newly described type strains.</title>
        <authorList>
            <person name="Whitman W."/>
        </authorList>
    </citation>
    <scope>NUCLEOTIDE SEQUENCE [LARGE SCALE GENOMIC DNA]</scope>
    <source>
        <strain evidence="1 2">VKM Ac-2527</strain>
    </source>
</reference>
<dbReference type="Proteomes" id="UP000295388">
    <property type="component" value="Unassembled WGS sequence"/>
</dbReference>
<organism evidence="1 2">
    <name type="scientific">Kribbella caucasensis</name>
    <dbReference type="NCBI Taxonomy" id="2512215"/>
    <lineage>
        <taxon>Bacteria</taxon>
        <taxon>Bacillati</taxon>
        <taxon>Actinomycetota</taxon>
        <taxon>Actinomycetes</taxon>
        <taxon>Propionibacteriales</taxon>
        <taxon>Kribbellaceae</taxon>
        <taxon>Kribbella</taxon>
    </lineage>
</organism>
<dbReference type="AlphaFoldDB" id="A0A4R6K2F1"/>
<dbReference type="InterPro" id="IPR032710">
    <property type="entry name" value="NTF2-like_dom_sf"/>
</dbReference>
<dbReference type="RefSeq" id="WP_133803829.1">
    <property type="nucleotide sequence ID" value="NZ_SNWQ01000018.1"/>
</dbReference>
<dbReference type="Gene3D" id="3.10.450.50">
    <property type="match status" value="1"/>
</dbReference>
<name>A0A4R6K2F1_9ACTN</name>
<dbReference type="InterPro" id="IPR052704">
    <property type="entry name" value="ECF_Sigma-70_Domain"/>
</dbReference>
<dbReference type="EMBL" id="SNWQ01000018">
    <property type="protein sequence ID" value="TDO43410.1"/>
    <property type="molecule type" value="Genomic_DNA"/>
</dbReference>
<sequence length="122" mass="13088">MRHDRLVRRFAAACESGDARVLESLLAADVVLVSDSGGWALAPLRPVHGSADAARIVAHLLRPGAELTVESVNGRSGLVVRRGGRAEAVLGMSVAGRRVSELWIVLNPDKLTRWHQLSPPRG</sequence>